<dbReference type="EMBL" id="JBBKZV010000003">
    <property type="protein sequence ID" value="MEJ8821968.1"/>
    <property type="molecule type" value="Genomic_DNA"/>
</dbReference>
<dbReference type="RefSeq" id="WP_340363014.1">
    <property type="nucleotide sequence ID" value="NZ_JBBKZV010000003.1"/>
</dbReference>
<name>A0ABU8VWK2_9BURK</name>
<evidence type="ECO:0008006" key="3">
    <source>
        <dbReference type="Google" id="ProtNLM"/>
    </source>
</evidence>
<evidence type="ECO:0000313" key="1">
    <source>
        <dbReference type="EMBL" id="MEJ8821968.1"/>
    </source>
</evidence>
<evidence type="ECO:0000313" key="2">
    <source>
        <dbReference type="Proteomes" id="UP001363010"/>
    </source>
</evidence>
<organism evidence="1 2">
    <name type="scientific">Variovorax humicola</name>
    <dbReference type="NCBI Taxonomy" id="1769758"/>
    <lineage>
        <taxon>Bacteria</taxon>
        <taxon>Pseudomonadati</taxon>
        <taxon>Pseudomonadota</taxon>
        <taxon>Betaproteobacteria</taxon>
        <taxon>Burkholderiales</taxon>
        <taxon>Comamonadaceae</taxon>
        <taxon>Variovorax</taxon>
    </lineage>
</organism>
<proteinExistence type="predicted"/>
<gene>
    <name evidence="1" type="ORF">WKW80_07945</name>
</gene>
<sequence length="65" mass="7117">MFTARLVEVVVVAIVIVAIVPACHAAGGHGRSLISNVEHRHARGVAHRHRSPDFWRYAIWPGGVI</sequence>
<dbReference type="Proteomes" id="UP001363010">
    <property type="component" value="Unassembled WGS sequence"/>
</dbReference>
<protein>
    <recommendedName>
        <fullName evidence="3">Secreted protein</fullName>
    </recommendedName>
</protein>
<comment type="caution">
    <text evidence="1">The sequence shown here is derived from an EMBL/GenBank/DDBJ whole genome shotgun (WGS) entry which is preliminary data.</text>
</comment>
<keyword evidence="2" id="KW-1185">Reference proteome</keyword>
<reference evidence="1 2" key="1">
    <citation type="submission" date="2024-03" db="EMBL/GenBank/DDBJ databases">
        <title>Novel species of the genus Variovorax.</title>
        <authorList>
            <person name="Liu Q."/>
            <person name="Xin Y.-H."/>
        </authorList>
    </citation>
    <scope>NUCLEOTIDE SEQUENCE [LARGE SCALE GENOMIC DNA]</scope>
    <source>
        <strain evidence="1 2">KACC 18501</strain>
    </source>
</reference>
<accession>A0ABU8VWK2</accession>